<dbReference type="OrthoDB" id="973569at2"/>
<organism evidence="1 2">
    <name type="scientific">Arsenicibacter rosenii</name>
    <dbReference type="NCBI Taxonomy" id="1750698"/>
    <lineage>
        <taxon>Bacteria</taxon>
        <taxon>Pseudomonadati</taxon>
        <taxon>Bacteroidota</taxon>
        <taxon>Cytophagia</taxon>
        <taxon>Cytophagales</taxon>
        <taxon>Spirosomataceae</taxon>
        <taxon>Arsenicibacter</taxon>
    </lineage>
</organism>
<protein>
    <submittedName>
        <fullName evidence="1">Uncharacterized protein</fullName>
    </submittedName>
</protein>
<accession>A0A1S2VKP9</accession>
<dbReference type="EMBL" id="MORL01000005">
    <property type="protein sequence ID" value="OIN58785.1"/>
    <property type="molecule type" value="Genomic_DNA"/>
</dbReference>
<evidence type="ECO:0000313" key="2">
    <source>
        <dbReference type="Proteomes" id="UP000181790"/>
    </source>
</evidence>
<sequence length="518" mass="54619">MQRIIKSFPLRKARATALIAVAGAALVTGCQDLRDTFSLKPLNGITARVSVEPAATQVTGAIVDAKTLDAISDARVTVTISGPDADRVVDSQGNKLPSTFTTKGSIALYLTGEVPTLEKPARILVQVTPPSYTSYMESSTNLVLTKAINDPFQVKLVDEKNLPADIAVIRTNFTVGAGGVNPSLKSLPIGNIQAAIKPGTVFLGEDGKPLAQGSRVDVFIRRGGAPVGSSVSLREGDKVSDVVLKLYDYLDIQFTSGGKPVTFTGNDIAMLIPADGTGGVDIVNYDGATGQFIAASRTAISNINGSTFIPLNITDVSKPIGLGEIVKNTCTGSLDINVVNAGNTSIEGFAYSYEIEQKGLKVKGSSSSSIDFPTALSEPATVKLFDSEGELFGTLSLNSLCGKQEKLVQYTKRVVNVSFKANVTCANGKTPKLNGSDLSLALYPNVTVWYAEKGKPLTSSTVVKQGEGQLIGLKPNTLYQARVDFEGSYNYEFTTGNSDTALEPIQVNIKSGTLVCPN</sequence>
<evidence type="ECO:0000313" key="1">
    <source>
        <dbReference type="EMBL" id="OIN58785.1"/>
    </source>
</evidence>
<dbReference type="PROSITE" id="PS51257">
    <property type="entry name" value="PROKAR_LIPOPROTEIN"/>
    <property type="match status" value="1"/>
</dbReference>
<comment type="caution">
    <text evidence="1">The sequence shown here is derived from an EMBL/GenBank/DDBJ whole genome shotgun (WGS) entry which is preliminary data.</text>
</comment>
<proteinExistence type="predicted"/>
<gene>
    <name evidence="1" type="ORF">BLX24_11140</name>
</gene>
<keyword evidence="2" id="KW-1185">Reference proteome</keyword>
<dbReference type="AlphaFoldDB" id="A0A1S2VKP9"/>
<dbReference type="Proteomes" id="UP000181790">
    <property type="component" value="Unassembled WGS sequence"/>
</dbReference>
<dbReference type="RefSeq" id="WP_071503237.1">
    <property type="nucleotide sequence ID" value="NZ_MORL01000005.1"/>
</dbReference>
<reference evidence="1 2" key="1">
    <citation type="submission" date="2016-10" db="EMBL/GenBank/DDBJ databases">
        <title>Arsenicibacter rosenii gen. nov., sp. nov., an efficient arsenic-methylating bacterium isolated from an arsenic-contaminated paddy soil.</title>
        <authorList>
            <person name="Huang K."/>
        </authorList>
    </citation>
    <scope>NUCLEOTIDE SEQUENCE [LARGE SCALE GENOMIC DNA]</scope>
    <source>
        <strain evidence="1 2">SM-1</strain>
    </source>
</reference>
<name>A0A1S2VKP9_9BACT</name>